<keyword evidence="1" id="KW-0812">Transmembrane</keyword>
<evidence type="ECO:0000256" key="1">
    <source>
        <dbReference type="SAM" id="Phobius"/>
    </source>
</evidence>
<protein>
    <submittedName>
        <fullName evidence="2">Gsl4175 protein</fullName>
    </submittedName>
</protein>
<evidence type="ECO:0000313" key="2">
    <source>
        <dbReference type="EMBL" id="BAC92116.1"/>
    </source>
</evidence>
<dbReference type="InParanoid" id="Q7NDQ7"/>
<proteinExistence type="predicted"/>
<name>Q7NDQ7_GLOVI</name>
<dbReference type="KEGG" id="gvi:gsl4175"/>
<keyword evidence="3" id="KW-1185">Reference proteome</keyword>
<keyword evidence="1" id="KW-0472">Membrane</keyword>
<dbReference type="EnsemblBacteria" id="BAC92116">
    <property type="protein sequence ID" value="BAC92116"/>
    <property type="gene ID" value="BAC92116"/>
</dbReference>
<keyword evidence="1" id="KW-1133">Transmembrane helix</keyword>
<sequence>MINLLIHGLVLADHGNVFNHIAEGRFDEILTTPLDWFILAMMVIFAALGAMMVVRWARRRPSNR</sequence>
<evidence type="ECO:0000313" key="3">
    <source>
        <dbReference type="Proteomes" id="UP000000557"/>
    </source>
</evidence>
<reference evidence="2 3" key="2">
    <citation type="journal article" date="2003" name="DNA Res.">
        <title>Complete genome structure of Gloeobacter violaceus PCC 7421, a cyanobacterium that lacks thylakoids (supplement).</title>
        <authorList>
            <person name="Nakamura Y."/>
            <person name="Kaneko T."/>
            <person name="Sato S."/>
            <person name="Mimuro M."/>
            <person name="Miyashita H."/>
            <person name="Tsuchiya T."/>
            <person name="Sasamoto S."/>
            <person name="Watanabe A."/>
            <person name="Kawashima K."/>
            <person name="Kishida Y."/>
            <person name="Kiyokawa C."/>
            <person name="Kohara M."/>
            <person name="Matsumoto M."/>
            <person name="Matsuno A."/>
            <person name="Nakazaki N."/>
            <person name="Shimpo S."/>
            <person name="Takeuchi C."/>
            <person name="Yamada M."/>
            <person name="Tabata S."/>
        </authorList>
    </citation>
    <scope>NUCLEOTIDE SEQUENCE [LARGE SCALE GENOMIC DNA]</scope>
    <source>
        <strain evidence="3">ATCC 29082 / PCC 7421</strain>
    </source>
</reference>
<dbReference type="RefSeq" id="WP_011144161.1">
    <property type="nucleotide sequence ID" value="NC_005125.1"/>
</dbReference>
<feature type="transmembrane region" description="Helical" evidence="1">
    <location>
        <begin position="36"/>
        <end position="57"/>
    </location>
</feature>
<reference evidence="2 3" key="1">
    <citation type="journal article" date="2003" name="DNA Res.">
        <title>Complete genome structure of Gloeobacter violaceus PCC 7421, a cyanobacterium that lacks thylakoids.</title>
        <authorList>
            <person name="Nakamura Y."/>
            <person name="Kaneko T."/>
            <person name="Sato S."/>
            <person name="Mimuro M."/>
            <person name="Miyashita H."/>
            <person name="Tsuchiya T."/>
            <person name="Sasamoto S."/>
            <person name="Watanabe A."/>
            <person name="Kawashima K."/>
            <person name="Kishida Y."/>
            <person name="Kiyokawa C."/>
            <person name="Kohara M."/>
            <person name="Matsumoto M."/>
            <person name="Matsuno A."/>
            <person name="Nakazaki N."/>
            <person name="Shimpo S."/>
            <person name="Takeuchi C."/>
            <person name="Yamada M."/>
            <person name="Tabata S."/>
        </authorList>
    </citation>
    <scope>NUCLEOTIDE SEQUENCE [LARGE SCALE GENOMIC DNA]</scope>
    <source>
        <strain evidence="3">ATCC 29082 / PCC 7421</strain>
    </source>
</reference>
<gene>
    <name evidence="2" type="ordered locus">gsl4175</name>
</gene>
<dbReference type="AlphaFoldDB" id="Q7NDQ7"/>
<organism evidence="2 3">
    <name type="scientific">Gloeobacter violaceus (strain ATCC 29082 / PCC 7421)</name>
    <dbReference type="NCBI Taxonomy" id="251221"/>
    <lineage>
        <taxon>Bacteria</taxon>
        <taxon>Bacillati</taxon>
        <taxon>Cyanobacteriota</taxon>
        <taxon>Cyanophyceae</taxon>
        <taxon>Gloeobacterales</taxon>
        <taxon>Gloeobacteraceae</taxon>
        <taxon>Gloeobacter</taxon>
    </lineage>
</organism>
<dbReference type="HOGENOM" id="CLU_2861423_0_0_3"/>
<dbReference type="Proteomes" id="UP000000557">
    <property type="component" value="Chromosome"/>
</dbReference>
<dbReference type="EMBL" id="BA000045">
    <property type="protein sequence ID" value="BAC92116.1"/>
    <property type="molecule type" value="Genomic_DNA"/>
</dbReference>
<accession>Q7NDQ7</accession>